<keyword evidence="2" id="KW-1185">Reference proteome</keyword>
<dbReference type="EMBL" id="RAVZ01000118">
    <property type="protein sequence ID" value="RKG86195.1"/>
    <property type="molecule type" value="Genomic_DNA"/>
</dbReference>
<dbReference type="RefSeq" id="WP_120541939.1">
    <property type="nucleotide sequence ID" value="NZ_RAVZ01000118.1"/>
</dbReference>
<organism evidence="1 2">
    <name type="scientific">Corallococcus terminator</name>
    <dbReference type="NCBI Taxonomy" id="2316733"/>
    <lineage>
        <taxon>Bacteria</taxon>
        <taxon>Pseudomonadati</taxon>
        <taxon>Myxococcota</taxon>
        <taxon>Myxococcia</taxon>
        <taxon>Myxococcales</taxon>
        <taxon>Cystobacterineae</taxon>
        <taxon>Myxococcaceae</taxon>
        <taxon>Corallococcus</taxon>
    </lineage>
</organism>
<comment type="caution">
    <text evidence="1">The sequence shown here is derived from an EMBL/GenBank/DDBJ whole genome shotgun (WGS) entry which is preliminary data.</text>
</comment>
<gene>
    <name evidence="1" type="ORF">D7V88_18350</name>
</gene>
<proteinExistence type="predicted"/>
<dbReference type="AlphaFoldDB" id="A0A3A8IS97"/>
<accession>A0A3A8IS97</accession>
<reference evidence="2" key="1">
    <citation type="submission" date="2018-09" db="EMBL/GenBank/DDBJ databases">
        <authorList>
            <person name="Livingstone P.G."/>
            <person name="Whitworth D.E."/>
        </authorList>
    </citation>
    <scope>NUCLEOTIDE SEQUENCE [LARGE SCALE GENOMIC DNA]</scope>
    <source>
        <strain evidence="2">CA054A</strain>
    </source>
</reference>
<evidence type="ECO:0000313" key="1">
    <source>
        <dbReference type="EMBL" id="RKG86195.1"/>
    </source>
</evidence>
<evidence type="ECO:0000313" key="2">
    <source>
        <dbReference type="Proteomes" id="UP000268094"/>
    </source>
</evidence>
<dbReference type="Proteomes" id="UP000268094">
    <property type="component" value="Unassembled WGS sequence"/>
</dbReference>
<sequence>MSLKNPSLLPRYEALRVQLQNAIVEDANAGEVLQALRTLDNPPPVFFPGNRVAEAAPHVELAFAWHPESIPLSLYMYCNNEPVPGAMGIFSGGRLFVPIPAPLLKPRGAENEVVAFMRFMVGRWKYQLWMDVDGQRKRVDQGRDTTSGSADDDSFIRTVRFGGRTE</sequence>
<name>A0A3A8IS97_9BACT</name>
<protein>
    <submittedName>
        <fullName evidence="1">Uncharacterized protein</fullName>
    </submittedName>
</protein>